<dbReference type="PANTHER" id="PTHR43406:SF1">
    <property type="entry name" value="TRYPTOPHAN SYNTHASE ALPHA CHAIN, CHLOROPLASTIC"/>
    <property type="match status" value="1"/>
</dbReference>
<name>F2JNU2_CELLD</name>
<dbReference type="EC" id="4.2.1.20" evidence="9"/>
<gene>
    <name evidence="9" type="primary">trpA</name>
    <name evidence="11" type="ordered locus">Clole_0707</name>
</gene>
<dbReference type="SUPFAM" id="SSF51366">
    <property type="entry name" value="Ribulose-phoshate binding barrel"/>
    <property type="match status" value="1"/>
</dbReference>
<dbReference type="Pfam" id="PF00290">
    <property type="entry name" value="Trp_syntA"/>
    <property type="match status" value="1"/>
</dbReference>
<dbReference type="EMBL" id="CP002582">
    <property type="protein sequence ID" value="ADZ82440.1"/>
    <property type="molecule type" value="Genomic_DNA"/>
</dbReference>
<dbReference type="HOGENOM" id="CLU_016734_0_0_9"/>
<evidence type="ECO:0000256" key="7">
    <source>
        <dbReference type="ARBA" id="ARBA00023239"/>
    </source>
</evidence>
<keyword evidence="6 9" id="KW-0057">Aromatic amino acid biosynthesis</keyword>
<evidence type="ECO:0000256" key="6">
    <source>
        <dbReference type="ARBA" id="ARBA00023141"/>
    </source>
</evidence>
<dbReference type="NCBIfam" id="TIGR00262">
    <property type="entry name" value="trpA"/>
    <property type="match status" value="1"/>
</dbReference>
<evidence type="ECO:0000256" key="2">
    <source>
        <dbReference type="ARBA" id="ARBA00004733"/>
    </source>
</evidence>
<organism evidence="11 12">
    <name type="scientific">Cellulosilyticum lentocellum (strain ATCC 49066 / DSM 5427 / NCIMB 11756 / RHM5)</name>
    <name type="common">Clostridium lentocellum</name>
    <dbReference type="NCBI Taxonomy" id="642492"/>
    <lineage>
        <taxon>Bacteria</taxon>
        <taxon>Bacillati</taxon>
        <taxon>Bacillota</taxon>
        <taxon>Clostridia</taxon>
        <taxon>Lachnospirales</taxon>
        <taxon>Cellulosilyticaceae</taxon>
        <taxon>Cellulosilyticum</taxon>
    </lineage>
</organism>
<comment type="pathway">
    <text evidence="2 9">Amino-acid biosynthesis; L-tryptophan biosynthesis; L-tryptophan from chorismate: step 5/5.</text>
</comment>
<dbReference type="CDD" id="cd04724">
    <property type="entry name" value="Tryptophan_synthase_alpha"/>
    <property type="match status" value="1"/>
</dbReference>
<evidence type="ECO:0000256" key="9">
    <source>
        <dbReference type="HAMAP-Rule" id="MF_00131"/>
    </source>
</evidence>
<evidence type="ECO:0000256" key="5">
    <source>
        <dbReference type="ARBA" id="ARBA00022822"/>
    </source>
</evidence>
<dbReference type="FunFam" id="3.20.20.70:FF:000037">
    <property type="entry name" value="Tryptophan synthase alpha chain"/>
    <property type="match status" value="1"/>
</dbReference>
<evidence type="ECO:0000256" key="1">
    <source>
        <dbReference type="ARBA" id="ARBA00003365"/>
    </source>
</evidence>
<evidence type="ECO:0000256" key="8">
    <source>
        <dbReference type="ARBA" id="ARBA00049047"/>
    </source>
</evidence>
<reference evidence="11 12" key="1">
    <citation type="journal article" date="2011" name="J. Bacteriol.">
        <title>Complete genome sequence of the cellulose-degrading bacterium Cellulosilyticum lentocellum.</title>
        <authorList>
            <consortium name="US DOE Joint Genome Institute"/>
            <person name="Miller D.A."/>
            <person name="Suen G."/>
            <person name="Bruce D."/>
            <person name="Copeland A."/>
            <person name="Cheng J.F."/>
            <person name="Detter C."/>
            <person name="Goodwin L.A."/>
            <person name="Han C.S."/>
            <person name="Hauser L.J."/>
            <person name="Land M.L."/>
            <person name="Lapidus A."/>
            <person name="Lucas S."/>
            <person name="Meincke L."/>
            <person name="Pitluck S."/>
            <person name="Tapia R."/>
            <person name="Teshima H."/>
            <person name="Woyke T."/>
            <person name="Fox B.G."/>
            <person name="Angert E.R."/>
            <person name="Currie C.R."/>
        </authorList>
    </citation>
    <scope>NUCLEOTIDE SEQUENCE [LARGE SCALE GENOMIC DNA]</scope>
    <source>
        <strain evidence="12">ATCC 49066 / DSM 5427 / NCIMB 11756 / RHM5</strain>
    </source>
</reference>
<dbReference type="GO" id="GO:0004834">
    <property type="term" value="F:tryptophan synthase activity"/>
    <property type="evidence" value="ECO:0007669"/>
    <property type="project" value="UniProtKB-UniRule"/>
</dbReference>
<feature type="active site" description="Proton acceptor" evidence="9">
    <location>
        <position position="49"/>
    </location>
</feature>
<keyword evidence="5 9" id="KW-0822">Tryptophan biosynthesis</keyword>
<evidence type="ECO:0000313" key="11">
    <source>
        <dbReference type="EMBL" id="ADZ82440.1"/>
    </source>
</evidence>
<dbReference type="InterPro" id="IPR018204">
    <property type="entry name" value="Trp_synthase_alpha_AS"/>
</dbReference>
<protein>
    <recommendedName>
        <fullName evidence="9">Tryptophan synthase alpha chain</fullName>
        <ecNumber evidence="9">4.2.1.20</ecNumber>
    </recommendedName>
</protein>
<dbReference type="HAMAP" id="MF_00131">
    <property type="entry name" value="Trp_synth_alpha"/>
    <property type="match status" value="1"/>
</dbReference>
<dbReference type="RefSeq" id="WP_013655741.1">
    <property type="nucleotide sequence ID" value="NC_015275.1"/>
</dbReference>
<evidence type="ECO:0000313" key="12">
    <source>
        <dbReference type="Proteomes" id="UP000008467"/>
    </source>
</evidence>
<dbReference type="eggNOG" id="COG0159">
    <property type="taxonomic scope" value="Bacteria"/>
</dbReference>
<dbReference type="AlphaFoldDB" id="F2JNU2"/>
<accession>F2JNU2</accession>
<dbReference type="UniPathway" id="UPA00035">
    <property type="reaction ID" value="UER00044"/>
</dbReference>
<comment type="subunit">
    <text evidence="3 9">Tetramer of two alpha and two beta chains.</text>
</comment>
<evidence type="ECO:0000256" key="4">
    <source>
        <dbReference type="ARBA" id="ARBA00022605"/>
    </source>
</evidence>
<evidence type="ECO:0000256" key="10">
    <source>
        <dbReference type="RuleBase" id="RU003662"/>
    </source>
</evidence>
<comment type="catalytic activity">
    <reaction evidence="8 9">
        <text>(1S,2R)-1-C-(indol-3-yl)glycerol 3-phosphate + L-serine = D-glyceraldehyde 3-phosphate + L-tryptophan + H2O</text>
        <dbReference type="Rhea" id="RHEA:10532"/>
        <dbReference type="ChEBI" id="CHEBI:15377"/>
        <dbReference type="ChEBI" id="CHEBI:33384"/>
        <dbReference type="ChEBI" id="CHEBI:57912"/>
        <dbReference type="ChEBI" id="CHEBI:58866"/>
        <dbReference type="ChEBI" id="CHEBI:59776"/>
        <dbReference type="EC" id="4.2.1.20"/>
    </reaction>
</comment>
<dbReference type="STRING" id="642492.Clole_0707"/>
<dbReference type="GO" id="GO:0005829">
    <property type="term" value="C:cytosol"/>
    <property type="evidence" value="ECO:0007669"/>
    <property type="project" value="TreeGrafter"/>
</dbReference>
<comment type="function">
    <text evidence="1 9">The alpha subunit is responsible for the aldol cleavage of indoleglycerol phosphate to indole and glyceraldehyde 3-phosphate.</text>
</comment>
<dbReference type="InterPro" id="IPR002028">
    <property type="entry name" value="Trp_synthase_suA"/>
</dbReference>
<dbReference type="InterPro" id="IPR011060">
    <property type="entry name" value="RibuloseP-bd_barrel"/>
</dbReference>
<feature type="active site" description="Proton acceptor" evidence="9">
    <location>
        <position position="60"/>
    </location>
</feature>
<proteinExistence type="inferred from homology"/>
<keyword evidence="12" id="KW-1185">Reference proteome</keyword>
<sequence length="260" mass="28180">MSNIQAAFDEKKKEGKKAFIPFITAGDPHIEATEAFIYALEKAGSTLIELGIPFSDPVADGPVIQRANLRAMAKGFSLEAVFELVERVREKTRIPLVFLMYANTIHHYGIENFFKRCQEAGVDGIITPDVPLEEKEEFNSYAKANGVDLIALVAPTSGERIKAICETATGFLYCVSSLGVTGTRESIETDLGSFFETIKTHCTIPTALGFGISTKEQAVVLKDYADGIIVGSAIVKIVEAYGEVAAPYLTQFAGDIVKSI</sequence>
<dbReference type="KEGG" id="cle:Clole_0707"/>
<dbReference type="PANTHER" id="PTHR43406">
    <property type="entry name" value="TRYPTOPHAN SYNTHASE, ALPHA CHAIN"/>
    <property type="match status" value="1"/>
</dbReference>
<dbReference type="Gene3D" id="3.20.20.70">
    <property type="entry name" value="Aldolase class I"/>
    <property type="match status" value="1"/>
</dbReference>
<keyword evidence="7 9" id="KW-0456">Lyase</keyword>
<dbReference type="PROSITE" id="PS00167">
    <property type="entry name" value="TRP_SYNTHASE_ALPHA"/>
    <property type="match status" value="1"/>
</dbReference>
<keyword evidence="4 9" id="KW-0028">Amino-acid biosynthesis</keyword>
<comment type="similarity">
    <text evidence="9 10">Belongs to the TrpA family.</text>
</comment>
<dbReference type="Proteomes" id="UP000008467">
    <property type="component" value="Chromosome"/>
</dbReference>
<dbReference type="InterPro" id="IPR013785">
    <property type="entry name" value="Aldolase_TIM"/>
</dbReference>
<evidence type="ECO:0000256" key="3">
    <source>
        <dbReference type="ARBA" id="ARBA00011270"/>
    </source>
</evidence>